<feature type="region of interest" description="Disordered" evidence="3">
    <location>
        <begin position="1"/>
        <end position="236"/>
    </location>
</feature>
<dbReference type="PANTHER" id="PTHR43343:SF3">
    <property type="entry name" value="PROTEASE DO-LIKE 8, CHLOROPLASTIC"/>
    <property type="match status" value="1"/>
</dbReference>
<evidence type="ECO:0000256" key="3">
    <source>
        <dbReference type="SAM" id="MobiDB-lite"/>
    </source>
</evidence>
<dbReference type="InterPro" id="IPR001478">
    <property type="entry name" value="PDZ"/>
</dbReference>
<feature type="transmembrane region" description="Helical" evidence="4">
    <location>
        <begin position="241"/>
        <end position="262"/>
    </location>
</feature>
<evidence type="ECO:0000256" key="2">
    <source>
        <dbReference type="ARBA" id="ARBA00022801"/>
    </source>
</evidence>
<keyword evidence="1" id="KW-0645">Protease</keyword>
<feature type="compositionally biased region" description="Pro residues" evidence="3">
    <location>
        <begin position="282"/>
        <end position="293"/>
    </location>
</feature>
<evidence type="ECO:0000313" key="6">
    <source>
        <dbReference type="EMBL" id="GAA2013949.1"/>
    </source>
</evidence>
<keyword evidence="4" id="KW-1133">Transmembrane helix</keyword>
<evidence type="ECO:0000313" key="7">
    <source>
        <dbReference type="Proteomes" id="UP001501585"/>
    </source>
</evidence>
<gene>
    <name evidence="6" type="ORF">GCM10009799_47840</name>
</gene>
<feature type="compositionally biased region" description="Low complexity" evidence="3">
    <location>
        <begin position="91"/>
        <end position="106"/>
    </location>
</feature>
<feature type="region of interest" description="Disordered" evidence="3">
    <location>
        <begin position="270"/>
        <end position="296"/>
    </location>
</feature>
<keyword evidence="4" id="KW-0472">Membrane</keyword>
<protein>
    <recommendedName>
        <fullName evidence="5">PDZ domain-containing protein</fullName>
    </recommendedName>
</protein>
<dbReference type="Pfam" id="PF13365">
    <property type="entry name" value="Trypsin_2"/>
    <property type="match status" value="1"/>
</dbReference>
<evidence type="ECO:0000256" key="4">
    <source>
        <dbReference type="SAM" id="Phobius"/>
    </source>
</evidence>
<feature type="compositionally biased region" description="Low complexity" evidence="3">
    <location>
        <begin position="130"/>
        <end position="140"/>
    </location>
</feature>
<reference evidence="6 7" key="1">
    <citation type="journal article" date="2019" name="Int. J. Syst. Evol. Microbiol.">
        <title>The Global Catalogue of Microorganisms (GCM) 10K type strain sequencing project: providing services to taxonomists for standard genome sequencing and annotation.</title>
        <authorList>
            <consortium name="The Broad Institute Genomics Platform"/>
            <consortium name="The Broad Institute Genome Sequencing Center for Infectious Disease"/>
            <person name="Wu L."/>
            <person name="Ma J."/>
        </authorList>
    </citation>
    <scope>NUCLEOTIDE SEQUENCE [LARGE SCALE GENOMIC DNA]</scope>
    <source>
        <strain evidence="6 7">JCM 15313</strain>
    </source>
</reference>
<dbReference type="InterPro" id="IPR036034">
    <property type="entry name" value="PDZ_sf"/>
</dbReference>
<sequence length="601" mass="58550">MTDETGPRPPAENGEQTWSVPPGAECEDERPRAAEAFSAGQTEARGADAPPNRGDILASPGSTEDQRQTTHLVPGSPWQGAPSDAAAGARSPAGDGVAPPDAAGPPQALPGPPPGGPAVAPSGTGQWPVGGAPSGTTGAFASGGFGGPGGTTGPAFPGGPGGPRIPGGQGGPGAPGGPGMPGGPGHPSGPGGPTGPGGPVGPGGPGWPGDGGPGGPWGTGPGGTAMMQFPSAPRKRRTMPVWSVVLVVALVGLVSAGVGGTIGAQLGLSNGDGGQTSAPSLNNPPPTGAPSRPPDTIAGVAQRVSPSVVSIQASGPGLSGNGSGFVIADDHVVTNNHVSSALQRKGIEVVYSDGHTSGAKVVGAAPSSDLAVLKLDDPIDVEALEFGDSDQVTVGDQVIAIGAPLGLAGTVTTGIISAVDRPVTVGEEGEETFISALQTDAAINPGNSGGPLVDEQGRVIGVNSAIATMGGMAGEQTGSIGLGFAIPSTQTERVVNELIENGDIRPAVIGAVLDMRYGQGGAPIVTDEQAGGDAVIPDGPADKAGLKAGDLIVEFDGQKVADATELRLLLSQKQPGDKVEVGYERDGKKRTTTITLGAAKD</sequence>
<keyword evidence="4" id="KW-0812">Transmembrane</keyword>
<dbReference type="InterPro" id="IPR051201">
    <property type="entry name" value="Chloro_Bact_Ser_Proteases"/>
</dbReference>
<accession>A0ABN2TLR5</accession>
<proteinExistence type="predicted"/>
<dbReference type="Pfam" id="PF13180">
    <property type="entry name" value="PDZ_2"/>
    <property type="match status" value="1"/>
</dbReference>
<feature type="domain" description="PDZ" evidence="5">
    <location>
        <begin position="535"/>
        <end position="587"/>
    </location>
</feature>
<dbReference type="Proteomes" id="UP001501585">
    <property type="component" value="Unassembled WGS sequence"/>
</dbReference>
<keyword evidence="2" id="KW-0378">Hydrolase</keyword>
<dbReference type="Gene3D" id="2.30.42.10">
    <property type="match status" value="1"/>
</dbReference>
<dbReference type="Gene3D" id="2.40.10.120">
    <property type="match status" value="1"/>
</dbReference>
<feature type="compositionally biased region" description="Pro residues" evidence="3">
    <location>
        <begin position="107"/>
        <end position="116"/>
    </location>
</feature>
<dbReference type="PRINTS" id="PR00834">
    <property type="entry name" value="PROTEASES2C"/>
</dbReference>
<name>A0ABN2TLR5_9ACTN</name>
<evidence type="ECO:0000259" key="5">
    <source>
        <dbReference type="PROSITE" id="PS50106"/>
    </source>
</evidence>
<dbReference type="SMART" id="SM00228">
    <property type="entry name" value="PDZ"/>
    <property type="match status" value="1"/>
</dbReference>
<dbReference type="SUPFAM" id="SSF50494">
    <property type="entry name" value="Trypsin-like serine proteases"/>
    <property type="match status" value="1"/>
</dbReference>
<dbReference type="InterPro" id="IPR009003">
    <property type="entry name" value="Peptidase_S1_PA"/>
</dbReference>
<dbReference type="SUPFAM" id="SSF50156">
    <property type="entry name" value="PDZ domain-like"/>
    <property type="match status" value="1"/>
</dbReference>
<feature type="compositionally biased region" description="Gly residues" evidence="3">
    <location>
        <begin position="141"/>
        <end position="223"/>
    </location>
</feature>
<dbReference type="PROSITE" id="PS50106">
    <property type="entry name" value="PDZ"/>
    <property type="match status" value="1"/>
</dbReference>
<organism evidence="6 7">
    <name type="scientific">Nocardiopsis rhodophaea</name>
    <dbReference type="NCBI Taxonomy" id="280238"/>
    <lineage>
        <taxon>Bacteria</taxon>
        <taxon>Bacillati</taxon>
        <taxon>Actinomycetota</taxon>
        <taxon>Actinomycetes</taxon>
        <taxon>Streptosporangiales</taxon>
        <taxon>Nocardiopsidaceae</taxon>
        <taxon>Nocardiopsis</taxon>
    </lineage>
</organism>
<evidence type="ECO:0000256" key="1">
    <source>
        <dbReference type="ARBA" id="ARBA00022670"/>
    </source>
</evidence>
<keyword evidence="7" id="KW-1185">Reference proteome</keyword>
<dbReference type="EMBL" id="BAAAPC010000027">
    <property type="protein sequence ID" value="GAA2013949.1"/>
    <property type="molecule type" value="Genomic_DNA"/>
</dbReference>
<comment type="caution">
    <text evidence="6">The sequence shown here is derived from an EMBL/GenBank/DDBJ whole genome shotgun (WGS) entry which is preliminary data.</text>
</comment>
<dbReference type="InterPro" id="IPR001940">
    <property type="entry name" value="Peptidase_S1C"/>
</dbReference>
<dbReference type="PANTHER" id="PTHR43343">
    <property type="entry name" value="PEPTIDASE S12"/>
    <property type="match status" value="1"/>
</dbReference>